<gene>
    <name evidence="1" type="ORF">L596_028662</name>
</gene>
<dbReference type="AlphaFoldDB" id="A0A4U5LZ15"/>
<accession>A0A4U5LZ15</accession>
<sequence length="121" mass="14221">MHTRCVLPPGAVDQLAFALFLHGFQRLRLRQILHIKAIRLDVLPHISYRRNFGPIRHLHLRRAAFHQPFEAREVGPKHGHSILIVLVRCEFRYSSSQAVNFEWKRVEATLLPNYTVEVRHT</sequence>
<name>A0A4U5LZ15_STECR</name>
<reference evidence="1 2" key="1">
    <citation type="journal article" date="2015" name="Genome Biol.">
        <title>Comparative genomics of Steinernema reveals deeply conserved gene regulatory networks.</title>
        <authorList>
            <person name="Dillman A.R."/>
            <person name="Macchietto M."/>
            <person name="Porter C.F."/>
            <person name="Rogers A."/>
            <person name="Williams B."/>
            <person name="Antoshechkin I."/>
            <person name="Lee M.M."/>
            <person name="Goodwin Z."/>
            <person name="Lu X."/>
            <person name="Lewis E.E."/>
            <person name="Goodrich-Blair H."/>
            <person name="Stock S.P."/>
            <person name="Adams B.J."/>
            <person name="Sternberg P.W."/>
            <person name="Mortazavi A."/>
        </authorList>
    </citation>
    <scope>NUCLEOTIDE SEQUENCE [LARGE SCALE GENOMIC DNA]</scope>
    <source>
        <strain evidence="1 2">ALL</strain>
    </source>
</reference>
<protein>
    <submittedName>
        <fullName evidence="1">Uncharacterized protein</fullName>
    </submittedName>
</protein>
<proteinExistence type="predicted"/>
<evidence type="ECO:0000313" key="1">
    <source>
        <dbReference type="EMBL" id="TKR61568.1"/>
    </source>
</evidence>
<organism evidence="1 2">
    <name type="scientific">Steinernema carpocapsae</name>
    <name type="common">Entomopathogenic nematode</name>
    <dbReference type="NCBI Taxonomy" id="34508"/>
    <lineage>
        <taxon>Eukaryota</taxon>
        <taxon>Metazoa</taxon>
        <taxon>Ecdysozoa</taxon>
        <taxon>Nematoda</taxon>
        <taxon>Chromadorea</taxon>
        <taxon>Rhabditida</taxon>
        <taxon>Tylenchina</taxon>
        <taxon>Panagrolaimomorpha</taxon>
        <taxon>Strongyloidoidea</taxon>
        <taxon>Steinernematidae</taxon>
        <taxon>Steinernema</taxon>
    </lineage>
</organism>
<dbReference type="Proteomes" id="UP000298663">
    <property type="component" value="Unassembled WGS sequence"/>
</dbReference>
<keyword evidence="2" id="KW-1185">Reference proteome</keyword>
<dbReference type="EMBL" id="AZBU02000011">
    <property type="protein sequence ID" value="TKR61568.1"/>
    <property type="molecule type" value="Genomic_DNA"/>
</dbReference>
<reference evidence="1 2" key="2">
    <citation type="journal article" date="2019" name="G3 (Bethesda)">
        <title>Hybrid Assembly of the Genome of the Entomopathogenic Nematode Steinernema carpocapsae Identifies the X-Chromosome.</title>
        <authorList>
            <person name="Serra L."/>
            <person name="Macchietto M."/>
            <person name="Macias-Munoz A."/>
            <person name="McGill C.J."/>
            <person name="Rodriguez I.M."/>
            <person name="Rodriguez B."/>
            <person name="Murad R."/>
            <person name="Mortazavi A."/>
        </authorList>
    </citation>
    <scope>NUCLEOTIDE SEQUENCE [LARGE SCALE GENOMIC DNA]</scope>
    <source>
        <strain evidence="1 2">ALL</strain>
    </source>
</reference>
<evidence type="ECO:0000313" key="2">
    <source>
        <dbReference type="Proteomes" id="UP000298663"/>
    </source>
</evidence>
<comment type="caution">
    <text evidence="1">The sequence shown here is derived from an EMBL/GenBank/DDBJ whole genome shotgun (WGS) entry which is preliminary data.</text>
</comment>